<keyword evidence="3" id="KW-1185">Reference proteome</keyword>
<accession>A0AAD9SI08</accession>
<feature type="domain" description="Heterokaryon incompatibility" evidence="1">
    <location>
        <begin position="263"/>
        <end position="413"/>
    </location>
</feature>
<evidence type="ECO:0000313" key="3">
    <source>
        <dbReference type="Proteomes" id="UP001265746"/>
    </source>
</evidence>
<dbReference type="Pfam" id="PF06985">
    <property type="entry name" value="HET"/>
    <property type="match status" value="1"/>
</dbReference>
<proteinExistence type="predicted"/>
<dbReference type="EMBL" id="JAUJFL010000003">
    <property type="protein sequence ID" value="KAK2608120.1"/>
    <property type="molecule type" value="Genomic_DNA"/>
</dbReference>
<gene>
    <name evidence="2" type="ORF">N8I77_006753</name>
</gene>
<dbReference type="AlphaFoldDB" id="A0AAD9SI08"/>
<reference evidence="2" key="1">
    <citation type="submission" date="2023-06" db="EMBL/GenBank/DDBJ databases">
        <authorList>
            <person name="Noh H."/>
        </authorList>
    </citation>
    <scope>NUCLEOTIDE SEQUENCE</scope>
    <source>
        <strain evidence="2">DUCC20226</strain>
    </source>
</reference>
<dbReference type="Proteomes" id="UP001265746">
    <property type="component" value="Unassembled WGS sequence"/>
</dbReference>
<comment type="caution">
    <text evidence="2">The sequence shown here is derived from an EMBL/GenBank/DDBJ whole genome shotgun (WGS) entry which is preliminary data.</text>
</comment>
<dbReference type="PANTHER" id="PTHR33112">
    <property type="entry name" value="DOMAIN PROTEIN, PUTATIVE-RELATED"/>
    <property type="match status" value="1"/>
</dbReference>
<sequence length="937" mass="107192">MDAARKKYGKDMLSDKDLERLTITIRGEDGEEERIMELEKEEQRKIHKKYKSHQFKTKWEPLSPEAPLNEEWFIANPDVLSEDDSGYLCEMCRHLDFDILLKQHGLPSNNSPSLPTQIELNGVGKVMNVENSCAFCTLLRQKIVHDGILPSGTADDSKDSRFSINVIDEGPEYALRLEVQLGSRSGTAKRFVVHRVEEEPKKPLGGRLVQQERADMNRLREWLQICEGTHRSSDESHELDLTSLRVIDTEELRVREVKMPFRYACLSYVWGKGSETQYKTTTRDDLELPNALHESKADLPQTIKDAIKVTKECGLRYLWVDAFCILQDDPEDKKKLISKMGFIYGGGTLTIVASTNANPHEGLPGMGTVQRPISQSIEKVQGLTLAVALHDPRQPIPDIESSVWNSRAWTFQERALSKRSVYFTGSQMAFKCVHGAVMLEENVPIVDASFRYSAIEDQEMSDLMALVLSHQSMCRWPNKGLAIRGADSVTMMSEKIDLDKLEPKERRARAPVFNIKIDAPRNFMDSLGNTEGWTPWDMYRRAVDDYTKRYLSWESDVVVAFTGVEHILRRGFNTKFWFGLPEFAIEEALMWHAEGPLERRSADGHALFPSWSWAAWKGHVKYRGRGWKNSASWNPVPVIRWLIKREPQWLIDRVMKREDLTDSEKETLVQQAVEVEIIHGELPFASTRHLHNMDGDDWVIEHDELRNLHIYTHSAYQGIRFNYPVNLPGQGINDRPDENGVIIFLAHVVPVISCDMEDTPSKMKLEDRFLQIGTNDESRSSNYRPPWQRIVYHQGYRAGFLTLNTDNLPNEDDGCEYHLAAILRGSLPWTPPPPSGWDNYWSLDPRTIQTYLSNEEWRPGESVSRVPDEIVEPDSGRQIEDGDPHWDGRRFGVGSFDVYEVLFLRTRNGVSHRMGGGKVNVCAFAAAGPEPMKVQLA</sequence>
<name>A0AAD9SI08_PHOAM</name>
<dbReference type="InterPro" id="IPR010730">
    <property type="entry name" value="HET"/>
</dbReference>
<evidence type="ECO:0000259" key="1">
    <source>
        <dbReference type="Pfam" id="PF06985"/>
    </source>
</evidence>
<dbReference type="PANTHER" id="PTHR33112:SF12">
    <property type="entry name" value="HETEROKARYON INCOMPATIBILITY DOMAIN-CONTAINING PROTEIN"/>
    <property type="match status" value="1"/>
</dbReference>
<organism evidence="2 3">
    <name type="scientific">Phomopsis amygdali</name>
    <name type="common">Fusicoccum amygdali</name>
    <dbReference type="NCBI Taxonomy" id="1214568"/>
    <lineage>
        <taxon>Eukaryota</taxon>
        <taxon>Fungi</taxon>
        <taxon>Dikarya</taxon>
        <taxon>Ascomycota</taxon>
        <taxon>Pezizomycotina</taxon>
        <taxon>Sordariomycetes</taxon>
        <taxon>Sordariomycetidae</taxon>
        <taxon>Diaporthales</taxon>
        <taxon>Diaporthaceae</taxon>
        <taxon>Diaporthe</taxon>
    </lineage>
</organism>
<protein>
    <recommendedName>
        <fullName evidence="1">Heterokaryon incompatibility domain-containing protein</fullName>
    </recommendedName>
</protein>
<evidence type="ECO:0000313" key="2">
    <source>
        <dbReference type="EMBL" id="KAK2608120.1"/>
    </source>
</evidence>